<dbReference type="VEuPathDB" id="VectorBase:GBRI008647"/>
<keyword evidence="1" id="KW-1133">Transmembrane helix</keyword>
<proteinExistence type="predicted"/>
<accession>A0A1A9W784</accession>
<name>A0A1A9W784_9MUSC</name>
<keyword evidence="1" id="KW-0472">Membrane</keyword>
<feature type="transmembrane region" description="Helical" evidence="1">
    <location>
        <begin position="52"/>
        <end position="78"/>
    </location>
</feature>
<feature type="transmembrane region" description="Helical" evidence="1">
    <location>
        <begin position="99"/>
        <end position="118"/>
    </location>
</feature>
<keyword evidence="1" id="KW-0812">Transmembrane</keyword>
<evidence type="ECO:0000313" key="3">
    <source>
        <dbReference type="Proteomes" id="UP000091820"/>
    </source>
</evidence>
<reference evidence="2" key="2">
    <citation type="submission" date="2020-05" db="UniProtKB">
        <authorList>
            <consortium name="EnsemblMetazoa"/>
        </authorList>
    </citation>
    <scope>IDENTIFICATION</scope>
    <source>
        <strain evidence="2">IAEA</strain>
    </source>
</reference>
<reference evidence="3" key="1">
    <citation type="submission" date="2014-03" db="EMBL/GenBank/DDBJ databases">
        <authorList>
            <person name="Aksoy S."/>
            <person name="Warren W."/>
            <person name="Wilson R.K."/>
        </authorList>
    </citation>
    <scope>NUCLEOTIDE SEQUENCE [LARGE SCALE GENOMIC DNA]</scope>
    <source>
        <strain evidence="3">IAEA</strain>
    </source>
</reference>
<evidence type="ECO:0000313" key="2">
    <source>
        <dbReference type="EnsemblMetazoa" id="GBRI008647-PA"/>
    </source>
</evidence>
<dbReference type="EnsemblMetazoa" id="GBRI008647-RA">
    <property type="protein sequence ID" value="GBRI008647-PA"/>
    <property type="gene ID" value="GBRI008647"/>
</dbReference>
<organism evidence="2 3">
    <name type="scientific">Glossina brevipalpis</name>
    <dbReference type="NCBI Taxonomy" id="37001"/>
    <lineage>
        <taxon>Eukaryota</taxon>
        <taxon>Metazoa</taxon>
        <taxon>Ecdysozoa</taxon>
        <taxon>Arthropoda</taxon>
        <taxon>Hexapoda</taxon>
        <taxon>Insecta</taxon>
        <taxon>Pterygota</taxon>
        <taxon>Neoptera</taxon>
        <taxon>Endopterygota</taxon>
        <taxon>Diptera</taxon>
        <taxon>Brachycera</taxon>
        <taxon>Muscomorpha</taxon>
        <taxon>Hippoboscoidea</taxon>
        <taxon>Glossinidae</taxon>
        <taxon>Glossina</taxon>
    </lineage>
</organism>
<keyword evidence="3" id="KW-1185">Reference proteome</keyword>
<dbReference type="AlphaFoldDB" id="A0A1A9W784"/>
<evidence type="ECO:0000256" key="1">
    <source>
        <dbReference type="SAM" id="Phobius"/>
    </source>
</evidence>
<dbReference type="Proteomes" id="UP000091820">
    <property type="component" value="Unassembled WGS sequence"/>
</dbReference>
<sequence>MKLNLTQICKKKSNIITRNNNNFASQIYNPMDDLWTAMQYMGHASSKHPTQIFIYLFIIYFLFLVKTNTGAIISIFQLNLRNAGDILVLLFKARCYRCLRAMLTVVWNGLLSNLNAAYMTTTMRTA</sequence>
<protein>
    <submittedName>
        <fullName evidence="2">Uncharacterized protein</fullName>
    </submittedName>
</protein>